<evidence type="ECO:0000256" key="5">
    <source>
        <dbReference type="ARBA" id="ARBA00023288"/>
    </source>
</evidence>
<dbReference type="EMBL" id="VNJI01000008">
    <property type="protein sequence ID" value="TVY10451.1"/>
    <property type="molecule type" value="Genomic_DNA"/>
</dbReference>
<dbReference type="AlphaFoldDB" id="A0A559KEA2"/>
<dbReference type="InterPro" id="IPR050490">
    <property type="entry name" value="Bact_solute-bd_prot1"/>
</dbReference>
<comment type="caution">
    <text evidence="7">The sequence shown here is derived from an EMBL/GenBank/DDBJ whole genome shotgun (WGS) entry which is preliminary data.</text>
</comment>
<dbReference type="OrthoDB" id="2643783at2"/>
<dbReference type="Gene3D" id="3.40.190.10">
    <property type="entry name" value="Periplasmic binding protein-like II"/>
    <property type="match status" value="2"/>
</dbReference>
<proteinExistence type="predicted"/>
<organism evidence="7 8">
    <name type="scientific">Paenibacillus cremeus</name>
    <dbReference type="NCBI Taxonomy" id="2163881"/>
    <lineage>
        <taxon>Bacteria</taxon>
        <taxon>Bacillati</taxon>
        <taxon>Bacillota</taxon>
        <taxon>Bacilli</taxon>
        <taxon>Bacillales</taxon>
        <taxon>Paenibacillaceae</taxon>
        <taxon>Paenibacillus</taxon>
    </lineage>
</organism>
<dbReference type="Proteomes" id="UP000317036">
    <property type="component" value="Unassembled WGS sequence"/>
</dbReference>
<evidence type="ECO:0000256" key="2">
    <source>
        <dbReference type="ARBA" id="ARBA00022729"/>
    </source>
</evidence>
<dbReference type="PANTHER" id="PTHR43649:SF33">
    <property type="entry name" value="POLYGALACTURONAN_RHAMNOGALACTURONAN-BINDING PROTEIN YTCQ"/>
    <property type="match status" value="1"/>
</dbReference>
<dbReference type="CDD" id="cd13580">
    <property type="entry name" value="PBP2_AlgQ_like_1"/>
    <property type="match status" value="1"/>
</dbReference>
<dbReference type="InterPro" id="IPR006059">
    <property type="entry name" value="SBP"/>
</dbReference>
<evidence type="ECO:0000256" key="3">
    <source>
        <dbReference type="ARBA" id="ARBA00023136"/>
    </source>
</evidence>
<keyword evidence="4" id="KW-0564">Palmitate</keyword>
<sequence>MKRNQRILKPLCAAVLTTALLTACGAKEEAKTGSAAAEDKSAAPLPISLVVQQVGEVPGKDSPIQQAMEKYTNTKLDFQWIPSAAFDDKINVMVASGELPKAMRLKWNASTLNSTRDGLFHEIGPLLKDYPNLSALNQMYYDNVKVDGKIYGLPLYRDIGRAGIVFRKDWMDKLGLKVPVTLDDWYNVSKEIATKDPDGNKQNDTYALFLDKSFTGPGSANTMTRLAVSQGAPNKWGMINGKMTPDFMTKEYMDTLKLFRKLYAEKLINQDFSVAQTTDNDNKWNNGKLGLRIAVASTAEGYNDLVKKSTPSAVTDVAPMTGPKGILLPGEPGNNGLYVFPKSSVKTEAELKRILKFFDQLLDAPMANLLARGIEGTHYEKADGGKVKWKDLTAFQKDVKPYRDMLPSFEVGGKASPLQNPELTDKMWKIVDENLKYSVPNPALTLNSPTYTEKGAELDNMMIDSQTKYVMGKIDDAAWQAEVDKWMKAGGSKVIDEYTAEYNKLNKK</sequence>
<dbReference type="PANTHER" id="PTHR43649">
    <property type="entry name" value="ARABINOSE-BINDING PROTEIN-RELATED"/>
    <property type="match status" value="1"/>
</dbReference>
<keyword evidence="2 6" id="KW-0732">Signal</keyword>
<dbReference type="Pfam" id="PF01547">
    <property type="entry name" value="SBP_bac_1"/>
    <property type="match status" value="1"/>
</dbReference>
<keyword evidence="1" id="KW-1003">Cell membrane</keyword>
<keyword evidence="5" id="KW-0449">Lipoprotein</keyword>
<evidence type="ECO:0000256" key="6">
    <source>
        <dbReference type="SAM" id="SignalP"/>
    </source>
</evidence>
<feature type="chain" id="PRO_5038421882" evidence="6">
    <location>
        <begin position="27"/>
        <end position="508"/>
    </location>
</feature>
<reference evidence="7 8" key="1">
    <citation type="submission" date="2019-07" db="EMBL/GenBank/DDBJ databases">
        <authorList>
            <person name="Kim J."/>
        </authorList>
    </citation>
    <scope>NUCLEOTIDE SEQUENCE [LARGE SCALE GENOMIC DNA]</scope>
    <source>
        <strain evidence="7 8">JC52</strain>
    </source>
</reference>
<dbReference type="PROSITE" id="PS51257">
    <property type="entry name" value="PROKAR_LIPOPROTEIN"/>
    <property type="match status" value="1"/>
</dbReference>
<keyword evidence="3" id="KW-0472">Membrane</keyword>
<evidence type="ECO:0000256" key="4">
    <source>
        <dbReference type="ARBA" id="ARBA00023139"/>
    </source>
</evidence>
<evidence type="ECO:0000256" key="1">
    <source>
        <dbReference type="ARBA" id="ARBA00022475"/>
    </source>
</evidence>
<evidence type="ECO:0000313" key="8">
    <source>
        <dbReference type="Proteomes" id="UP000317036"/>
    </source>
</evidence>
<evidence type="ECO:0000313" key="7">
    <source>
        <dbReference type="EMBL" id="TVY10451.1"/>
    </source>
</evidence>
<keyword evidence="8" id="KW-1185">Reference proteome</keyword>
<feature type="signal peptide" evidence="6">
    <location>
        <begin position="1"/>
        <end position="26"/>
    </location>
</feature>
<accession>A0A559KEA2</accession>
<protein>
    <submittedName>
        <fullName evidence="7">Extracellular solute-binding protein</fullName>
    </submittedName>
</protein>
<name>A0A559KEA2_9BACL</name>
<dbReference type="SUPFAM" id="SSF53850">
    <property type="entry name" value="Periplasmic binding protein-like II"/>
    <property type="match status" value="1"/>
</dbReference>
<dbReference type="RefSeq" id="WP_144845555.1">
    <property type="nucleotide sequence ID" value="NZ_VNJI01000008.1"/>
</dbReference>
<gene>
    <name evidence="7" type="ORF">FPZ49_08645</name>
</gene>